<dbReference type="PANTHER" id="PTHR14145">
    <property type="entry name" value="26S PROTESOME SUBUNIT 6"/>
    <property type="match status" value="1"/>
</dbReference>
<dbReference type="EMBL" id="KV417548">
    <property type="protein sequence ID" value="KZP21353.1"/>
    <property type="molecule type" value="Genomic_DNA"/>
</dbReference>
<dbReference type="OrthoDB" id="422427at2759"/>
<dbReference type="InterPro" id="IPR019585">
    <property type="entry name" value="Rpn7/CSN1"/>
</dbReference>
<evidence type="ECO:0000256" key="2">
    <source>
        <dbReference type="ARBA" id="ARBA00004496"/>
    </source>
</evidence>
<evidence type="ECO:0000256" key="5">
    <source>
        <dbReference type="ARBA" id="ARBA00022790"/>
    </source>
</evidence>
<dbReference type="Gene3D" id="1.25.40.570">
    <property type="match status" value="1"/>
</dbReference>
<dbReference type="GO" id="GO:0005737">
    <property type="term" value="C:cytoplasm"/>
    <property type="evidence" value="ECO:0007669"/>
    <property type="project" value="UniProtKB-SubCell"/>
</dbReference>
<evidence type="ECO:0000256" key="1">
    <source>
        <dbReference type="ARBA" id="ARBA00004123"/>
    </source>
</evidence>
<comment type="subcellular location">
    <subcellularLocation>
        <location evidence="2">Cytoplasm</location>
    </subcellularLocation>
    <subcellularLocation>
        <location evidence="1">Nucleus</location>
    </subcellularLocation>
</comment>
<dbReference type="SMART" id="SM00088">
    <property type="entry name" value="PINT"/>
    <property type="match status" value="1"/>
</dbReference>
<evidence type="ECO:0000313" key="9">
    <source>
        <dbReference type="EMBL" id="KZP21353.1"/>
    </source>
</evidence>
<keyword evidence="5" id="KW-0736">Signalosome</keyword>
<protein>
    <submittedName>
        <fullName evidence="9">G protein pathway suppressor 1</fullName>
    </submittedName>
</protein>
<feature type="region of interest" description="Disordered" evidence="7">
    <location>
        <begin position="1"/>
        <end position="31"/>
    </location>
</feature>
<feature type="domain" description="PCI" evidence="8">
    <location>
        <begin position="281"/>
        <end position="453"/>
    </location>
</feature>
<dbReference type="InterPro" id="IPR045135">
    <property type="entry name" value="Rpn7_N"/>
</dbReference>
<organism evidence="9 10">
    <name type="scientific">Athelia psychrophila</name>
    <dbReference type="NCBI Taxonomy" id="1759441"/>
    <lineage>
        <taxon>Eukaryota</taxon>
        <taxon>Fungi</taxon>
        <taxon>Dikarya</taxon>
        <taxon>Basidiomycota</taxon>
        <taxon>Agaricomycotina</taxon>
        <taxon>Agaricomycetes</taxon>
        <taxon>Agaricomycetidae</taxon>
        <taxon>Atheliales</taxon>
        <taxon>Atheliaceae</taxon>
        <taxon>Athelia</taxon>
    </lineage>
</organism>
<dbReference type="SUPFAM" id="SSF46785">
    <property type="entry name" value="Winged helix' DNA-binding domain"/>
    <property type="match status" value="1"/>
</dbReference>
<keyword evidence="4" id="KW-0963">Cytoplasm</keyword>
<evidence type="ECO:0000313" key="10">
    <source>
        <dbReference type="Proteomes" id="UP000076532"/>
    </source>
</evidence>
<proteinExistence type="inferred from homology"/>
<evidence type="ECO:0000256" key="4">
    <source>
        <dbReference type="ARBA" id="ARBA00022490"/>
    </source>
</evidence>
<dbReference type="Pfam" id="PF10602">
    <property type="entry name" value="RPN7"/>
    <property type="match status" value="1"/>
</dbReference>
<dbReference type="PROSITE" id="PS50250">
    <property type="entry name" value="PCI"/>
    <property type="match status" value="1"/>
</dbReference>
<dbReference type="InterPro" id="IPR036390">
    <property type="entry name" value="WH_DNA-bd_sf"/>
</dbReference>
<dbReference type="Proteomes" id="UP000076532">
    <property type="component" value="Unassembled WGS sequence"/>
</dbReference>
<comment type="similarity">
    <text evidence="3">Belongs to the CSN1 family.</text>
</comment>
<dbReference type="InterPro" id="IPR000717">
    <property type="entry name" value="PCI_dom"/>
</dbReference>
<feature type="compositionally biased region" description="Polar residues" evidence="7">
    <location>
        <begin position="10"/>
        <end position="27"/>
    </location>
</feature>
<dbReference type="GO" id="GO:0008180">
    <property type="term" value="C:COP9 signalosome"/>
    <property type="evidence" value="ECO:0007669"/>
    <property type="project" value="UniProtKB-KW"/>
</dbReference>
<dbReference type="STRING" id="436010.A0A166JZ05"/>
<dbReference type="Pfam" id="PF01399">
    <property type="entry name" value="PCI"/>
    <property type="match status" value="1"/>
</dbReference>
<evidence type="ECO:0000256" key="7">
    <source>
        <dbReference type="SAM" id="MobiDB-lite"/>
    </source>
</evidence>
<sequence>MEVDLIDLDPSTTSVAPASGSNNNKSLTAHPVDDAHPFDLDSYILSYTGRTAVERLIHIIPTCPSLAPQALRLAAKHCHSLRDTSLYALAVSTYEALPSDSNVPPVEEVIELDSKWAEETLKKNLAEKTKLEVELKTYANNMIKESQRMGHRDLGAYYRSVGDNATALKHFTKSREYCTTSQHVLDMCLSVLELLIEQRNYTHIPTYVFKADAALDAASASAAKSEKDAAAAANGASAAPQKLVTTGTAGPALKKTISAEREKVQSKLDFASALSHLGQGNFEKAATTFLRLGSADQLGDWIGKLVASGDIAVYGVLCALSSLSRSAIKAQVLENSIFGVYIEQEPYVRELIEAYMGSNFKAALEILAKYRTRHFIDIHLFPHVVDLTALIRNRAIVLYFKPFSSIKLDRMSAAFGWTVPEVERHVVALIQSGDINGRVDSQNKILQAKTTDHRSELFDRAIKAGNEMQSANRKLLLRMRLQQADLVIRAPKGQREAHPSEMMQGD</sequence>
<gene>
    <name evidence="9" type="ORF">FIBSPDRAFT_1044285</name>
</gene>
<keyword evidence="6" id="KW-0539">Nucleus</keyword>
<dbReference type="PANTHER" id="PTHR14145:SF2">
    <property type="entry name" value="COP9 SIGNALOSOME COMPLEX SUBUNIT 1"/>
    <property type="match status" value="1"/>
</dbReference>
<reference evidence="9 10" key="1">
    <citation type="journal article" date="2016" name="Mol. Biol. Evol.">
        <title>Comparative Genomics of Early-Diverging Mushroom-Forming Fungi Provides Insights into the Origins of Lignocellulose Decay Capabilities.</title>
        <authorList>
            <person name="Nagy L.G."/>
            <person name="Riley R."/>
            <person name="Tritt A."/>
            <person name="Adam C."/>
            <person name="Daum C."/>
            <person name="Floudas D."/>
            <person name="Sun H."/>
            <person name="Yadav J.S."/>
            <person name="Pangilinan J."/>
            <person name="Larsson K.H."/>
            <person name="Matsuura K."/>
            <person name="Barry K."/>
            <person name="Labutti K."/>
            <person name="Kuo R."/>
            <person name="Ohm R.A."/>
            <person name="Bhattacharya S.S."/>
            <person name="Shirouzu T."/>
            <person name="Yoshinaga Y."/>
            <person name="Martin F.M."/>
            <person name="Grigoriev I.V."/>
            <person name="Hibbett D.S."/>
        </authorList>
    </citation>
    <scope>NUCLEOTIDE SEQUENCE [LARGE SCALE GENOMIC DNA]</scope>
    <source>
        <strain evidence="9 10">CBS 109695</strain>
    </source>
</reference>
<name>A0A166JZ05_9AGAM</name>
<evidence type="ECO:0000256" key="3">
    <source>
        <dbReference type="ARBA" id="ARBA00008793"/>
    </source>
</evidence>
<evidence type="ECO:0000256" key="6">
    <source>
        <dbReference type="ARBA" id="ARBA00023242"/>
    </source>
</evidence>
<keyword evidence="10" id="KW-1185">Reference proteome</keyword>
<evidence type="ECO:0000259" key="8">
    <source>
        <dbReference type="PROSITE" id="PS50250"/>
    </source>
</evidence>
<accession>A0A166JZ05</accession>
<dbReference type="AlphaFoldDB" id="A0A166JZ05"/>